<sequence>MSELQHLVMVGGVEPHGALIGRSITKLHLMILVGRLIPDARTGLQRSVLSADSNSSSSFPVSAAFFFPTAFGRSFGNSQV</sequence>
<reference evidence="1 2" key="1">
    <citation type="submission" date="2024-04" db="EMBL/GenBank/DDBJ databases">
        <authorList>
            <person name="Waldvogel A.-M."/>
            <person name="Schoenle A."/>
        </authorList>
    </citation>
    <scope>NUCLEOTIDE SEQUENCE [LARGE SCALE GENOMIC DNA]</scope>
</reference>
<evidence type="ECO:0000313" key="2">
    <source>
        <dbReference type="Proteomes" id="UP001497482"/>
    </source>
</evidence>
<evidence type="ECO:0000313" key="1">
    <source>
        <dbReference type="EMBL" id="CAL1588422.1"/>
    </source>
</evidence>
<proteinExistence type="predicted"/>
<protein>
    <submittedName>
        <fullName evidence="1">Uncharacterized protein</fullName>
    </submittedName>
</protein>
<dbReference type="Proteomes" id="UP001497482">
    <property type="component" value="Chromosome 18"/>
</dbReference>
<keyword evidence="2" id="KW-1185">Reference proteome</keyword>
<gene>
    <name evidence="1" type="ORF">KC01_LOCUS18221</name>
</gene>
<dbReference type="AlphaFoldDB" id="A0AAV2KEV6"/>
<organism evidence="1 2">
    <name type="scientific">Knipowitschia caucasica</name>
    <name type="common">Caucasian dwarf goby</name>
    <name type="synonym">Pomatoschistus caucasicus</name>
    <dbReference type="NCBI Taxonomy" id="637954"/>
    <lineage>
        <taxon>Eukaryota</taxon>
        <taxon>Metazoa</taxon>
        <taxon>Chordata</taxon>
        <taxon>Craniata</taxon>
        <taxon>Vertebrata</taxon>
        <taxon>Euteleostomi</taxon>
        <taxon>Actinopterygii</taxon>
        <taxon>Neopterygii</taxon>
        <taxon>Teleostei</taxon>
        <taxon>Neoteleostei</taxon>
        <taxon>Acanthomorphata</taxon>
        <taxon>Gobiaria</taxon>
        <taxon>Gobiiformes</taxon>
        <taxon>Gobioidei</taxon>
        <taxon>Gobiidae</taxon>
        <taxon>Gobiinae</taxon>
        <taxon>Knipowitschia</taxon>
    </lineage>
</organism>
<name>A0AAV2KEV6_KNICA</name>
<accession>A0AAV2KEV6</accession>
<dbReference type="EMBL" id="OZ035840">
    <property type="protein sequence ID" value="CAL1588422.1"/>
    <property type="molecule type" value="Genomic_DNA"/>
</dbReference>